<feature type="binding site" evidence="2">
    <location>
        <position position="385"/>
    </location>
    <ligand>
        <name>Mn(2+)</name>
        <dbReference type="ChEBI" id="CHEBI:29035"/>
        <label>2</label>
    </ligand>
</feature>
<dbReference type="Pfam" id="PF01546">
    <property type="entry name" value="Peptidase_M20"/>
    <property type="match status" value="1"/>
</dbReference>
<sequence>MTSEDFYKAIDQLASDFELSQIEIFRWLHQHPELAYQEFETSQYIREHLEKLPGLEIESIAKTGIKAILYGEKSGPTVAIRADIDALPMKEETGLDYASAVKTDYNGQETGVAHSCGHDASTAAALGTATVLTHLSSELPGNVVFLFQPAEEGAPTGADGGALRMMEEGALKDPGVQAIFGFHANSTCYPGQVMIREGPTHASQDSIFIRIWGEQAHGSQPWSGKDPIVAGASLITSLQTLISREVDLQKGAAVITVGYFWGGIKVNIIPEGSEMGLTVRSLDKSNRKILITRIKELAELKAEMHGCQAEVIYGQHYPMNINNVQLYATMLPTVERVAKAKNVLYYLASTKSEDFSHFSQEVPGLYMYYGTAPCDQPLSEAKPTHHPEFRVEEQALKFATRLECNLLYDCLKNLDNLFE</sequence>
<keyword evidence="2" id="KW-0479">Metal-binding</keyword>
<dbReference type="GO" id="GO:0046872">
    <property type="term" value="F:metal ion binding"/>
    <property type="evidence" value="ECO:0007669"/>
    <property type="project" value="UniProtKB-KW"/>
</dbReference>
<gene>
    <name evidence="4" type="ORF">ISP06_01920</name>
</gene>
<dbReference type="EMBL" id="JADIIL010000009">
    <property type="protein sequence ID" value="MBF4474215.1"/>
    <property type="molecule type" value="Genomic_DNA"/>
</dbReference>
<dbReference type="PIRSF" id="PIRSF005962">
    <property type="entry name" value="Pept_M20D_amidohydro"/>
    <property type="match status" value="1"/>
</dbReference>
<evidence type="ECO:0000256" key="1">
    <source>
        <dbReference type="ARBA" id="ARBA00022801"/>
    </source>
</evidence>
<feature type="binding site" evidence="2">
    <location>
        <position position="152"/>
    </location>
    <ligand>
        <name>Mn(2+)</name>
        <dbReference type="ChEBI" id="CHEBI:29035"/>
        <label>2</label>
    </ligand>
</feature>
<name>A0A843ATZ7_METFO</name>
<dbReference type="InterPro" id="IPR002933">
    <property type="entry name" value="Peptidase_M20"/>
</dbReference>
<proteinExistence type="predicted"/>
<feature type="domain" description="Peptidase M20 dimerisation" evidence="3">
    <location>
        <begin position="209"/>
        <end position="300"/>
    </location>
</feature>
<comment type="cofactor">
    <cofactor evidence="2">
        <name>Mn(2+)</name>
        <dbReference type="ChEBI" id="CHEBI:29035"/>
    </cofactor>
    <text evidence="2">The Mn(2+) ion enhances activity.</text>
</comment>
<reference evidence="4" key="1">
    <citation type="submission" date="2020-10" db="EMBL/GenBank/DDBJ databases">
        <title>Dehalococcoides mccartyi of a TCE/Cr reducing biochatode.</title>
        <authorList>
            <person name="Matturro B."/>
        </authorList>
    </citation>
    <scope>NUCLEOTIDE SEQUENCE</scope>
    <source>
        <strain evidence="4">Bin2</strain>
    </source>
</reference>
<keyword evidence="1 4" id="KW-0378">Hydrolase</keyword>
<dbReference type="Proteomes" id="UP000606900">
    <property type="component" value="Unassembled WGS sequence"/>
</dbReference>
<dbReference type="InterPro" id="IPR036264">
    <property type="entry name" value="Bact_exopeptidase_dim_dom"/>
</dbReference>
<protein>
    <submittedName>
        <fullName evidence="4">Amidohydrolase</fullName>
    </submittedName>
</protein>
<dbReference type="Pfam" id="PF07687">
    <property type="entry name" value="M20_dimer"/>
    <property type="match status" value="1"/>
</dbReference>
<evidence type="ECO:0000313" key="5">
    <source>
        <dbReference type="Proteomes" id="UP000606900"/>
    </source>
</evidence>
<dbReference type="GO" id="GO:0016787">
    <property type="term" value="F:hydrolase activity"/>
    <property type="evidence" value="ECO:0007669"/>
    <property type="project" value="UniProtKB-KW"/>
</dbReference>
<dbReference type="PANTHER" id="PTHR11014">
    <property type="entry name" value="PEPTIDASE M20 FAMILY MEMBER"/>
    <property type="match status" value="1"/>
</dbReference>
<dbReference type="SUPFAM" id="SSF53187">
    <property type="entry name" value="Zn-dependent exopeptidases"/>
    <property type="match status" value="1"/>
</dbReference>
<dbReference type="SUPFAM" id="SSF55031">
    <property type="entry name" value="Bacterial exopeptidase dimerisation domain"/>
    <property type="match status" value="1"/>
</dbReference>
<evidence type="ECO:0000256" key="2">
    <source>
        <dbReference type="PIRSR" id="PIRSR005962-1"/>
    </source>
</evidence>
<accession>A0A843ATZ7</accession>
<evidence type="ECO:0000259" key="3">
    <source>
        <dbReference type="Pfam" id="PF07687"/>
    </source>
</evidence>
<keyword evidence="2" id="KW-0464">Manganese</keyword>
<dbReference type="PANTHER" id="PTHR11014:SF63">
    <property type="entry name" value="METALLOPEPTIDASE, PUTATIVE (AFU_ORTHOLOGUE AFUA_6G09600)-RELATED"/>
    <property type="match status" value="1"/>
</dbReference>
<dbReference type="NCBIfam" id="TIGR01891">
    <property type="entry name" value="amidohydrolases"/>
    <property type="match status" value="1"/>
</dbReference>
<organism evidence="4 5">
    <name type="scientific">Methanobacterium formicicum</name>
    <dbReference type="NCBI Taxonomy" id="2162"/>
    <lineage>
        <taxon>Archaea</taxon>
        <taxon>Methanobacteriati</taxon>
        <taxon>Methanobacteriota</taxon>
        <taxon>Methanomada group</taxon>
        <taxon>Methanobacteria</taxon>
        <taxon>Methanobacteriales</taxon>
        <taxon>Methanobacteriaceae</taxon>
        <taxon>Methanobacterium</taxon>
    </lineage>
</organism>
<dbReference type="AlphaFoldDB" id="A0A843ATZ7"/>
<dbReference type="InterPro" id="IPR017439">
    <property type="entry name" value="Amidohydrolase"/>
</dbReference>
<feature type="binding site" evidence="2">
    <location>
        <position position="183"/>
    </location>
    <ligand>
        <name>Mn(2+)</name>
        <dbReference type="ChEBI" id="CHEBI:29035"/>
        <label>2</label>
    </ligand>
</feature>
<comment type="caution">
    <text evidence="4">The sequence shown here is derived from an EMBL/GenBank/DDBJ whole genome shotgun (WGS) entry which is preliminary data.</text>
</comment>
<dbReference type="FunFam" id="3.30.70.360:FF:000001">
    <property type="entry name" value="N-acetyldiaminopimelate deacetylase"/>
    <property type="match status" value="1"/>
</dbReference>
<feature type="binding site" evidence="2">
    <location>
        <position position="116"/>
    </location>
    <ligand>
        <name>Mn(2+)</name>
        <dbReference type="ChEBI" id="CHEBI:29035"/>
        <label>2</label>
    </ligand>
</feature>
<feature type="binding site" evidence="2">
    <location>
        <position position="118"/>
    </location>
    <ligand>
        <name>Mn(2+)</name>
        <dbReference type="ChEBI" id="CHEBI:29035"/>
        <label>2</label>
    </ligand>
</feature>
<dbReference type="Gene3D" id="3.40.630.10">
    <property type="entry name" value="Zn peptidases"/>
    <property type="match status" value="1"/>
</dbReference>
<evidence type="ECO:0000313" key="4">
    <source>
        <dbReference type="EMBL" id="MBF4474215.1"/>
    </source>
</evidence>
<dbReference type="RefSeq" id="WP_276698241.1">
    <property type="nucleotide sequence ID" value="NZ_DAISQW010000074.1"/>
</dbReference>
<dbReference type="Gene3D" id="3.30.70.360">
    <property type="match status" value="1"/>
</dbReference>
<dbReference type="InterPro" id="IPR011650">
    <property type="entry name" value="Peptidase_M20_dimer"/>
</dbReference>